<evidence type="ECO:0000313" key="2">
    <source>
        <dbReference type="Proteomes" id="UP001218218"/>
    </source>
</evidence>
<evidence type="ECO:0000313" key="1">
    <source>
        <dbReference type="EMBL" id="KAJ7328456.1"/>
    </source>
</evidence>
<sequence>MVAEYLCSHITVLCFLPVYSLPTFCRSLLSHPWPPSLTYTPMCNLTGRFSCQRCLPSARCAVFIGSDTDPQTQQAIPRLLPSSSSEIC</sequence>
<dbReference type="EMBL" id="JARIHO010000039">
    <property type="protein sequence ID" value="KAJ7328456.1"/>
    <property type="molecule type" value="Genomic_DNA"/>
</dbReference>
<dbReference type="AlphaFoldDB" id="A0AAD6ZM30"/>
<name>A0AAD6ZM30_9AGAR</name>
<reference evidence="1" key="1">
    <citation type="submission" date="2023-03" db="EMBL/GenBank/DDBJ databases">
        <title>Massive genome expansion in bonnet fungi (Mycena s.s.) driven by repeated elements and novel gene families across ecological guilds.</title>
        <authorList>
            <consortium name="Lawrence Berkeley National Laboratory"/>
            <person name="Harder C.B."/>
            <person name="Miyauchi S."/>
            <person name="Viragh M."/>
            <person name="Kuo A."/>
            <person name="Thoen E."/>
            <person name="Andreopoulos B."/>
            <person name="Lu D."/>
            <person name="Skrede I."/>
            <person name="Drula E."/>
            <person name="Henrissat B."/>
            <person name="Morin E."/>
            <person name="Kohler A."/>
            <person name="Barry K."/>
            <person name="LaButti K."/>
            <person name="Morin E."/>
            <person name="Salamov A."/>
            <person name="Lipzen A."/>
            <person name="Mereny Z."/>
            <person name="Hegedus B."/>
            <person name="Baldrian P."/>
            <person name="Stursova M."/>
            <person name="Weitz H."/>
            <person name="Taylor A."/>
            <person name="Grigoriev I.V."/>
            <person name="Nagy L.G."/>
            <person name="Martin F."/>
            <person name="Kauserud H."/>
        </authorList>
    </citation>
    <scope>NUCLEOTIDE SEQUENCE</scope>
    <source>
        <strain evidence="1">CBHHK002</strain>
    </source>
</reference>
<proteinExistence type="predicted"/>
<organism evidence="1 2">
    <name type="scientific">Mycena albidolilacea</name>
    <dbReference type="NCBI Taxonomy" id="1033008"/>
    <lineage>
        <taxon>Eukaryota</taxon>
        <taxon>Fungi</taxon>
        <taxon>Dikarya</taxon>
        <taxon>Basidiomycota</taxon>
        <taxon>Agaricomycotina</taxon>
        <taxon>Agaricomycetes</taxon>
        <taxon>Agaricomycetidae</taxon>
        <taxon>Agaricales</taxon>
        <taxon>Marasmiineae</taxon>
        <taxon>Mycenaceae</taxon>
        <taxon>Mycena</taxon>
    </lineage>
</organism>
<keyword evidence="2" id="KW-1185">Reference proteome</keyword>
<gene>
    <name evidence="1" type="ORF">DFH08DRAFT_883975</name>
</gene>
<accession>A0AAD6ZM30</accession>
<protein>
    <submittedName>
        <fullName evidence="1">Uncharacterized protein</fullName>
    </submittedName>
</protein>
<dbReference type="Proteomes" id="UP001218218">
    <property type="component" value="Unassembled WGS sequence"/>
</dbReference>
<comment type="caution">
    <text evidence="1">The sequence shown here is derived from an EMBL/GenBank/DDBJ whole genome shotgun (WGS) entry which is preliminary data.</text>
</comment>